<organism evidence="2 3">
    <name type="scientific">Caballeronia sordidicola</name>
    <name type="common">Burkholderia sordidicola</name>
    <dbReference type="NCBI Taxonomy" id="196367"/>
    <lineage>
        <taxon>Bacteria</taxon>
        <taxon>Pseudomonadati</taxon>
        <taxon>Pseudomonadota</taxon>
        <taxon>Betaproteobacteria</taxon>
        <taxon>Burkholderiales</taxon>
        <taxon>Burkholderiaceae</taxon>
        <taxon>Caballeronia</taxon>
    </lineage>
</organism>
<accession>A0A242MIT0</accession>
<reference evidence="2 3" key="1">
    <citation type="submission" date="2017-03" db="EMBL/GenBank/DDBJ databases">
        <title>Genome analysis of strain PAMC 26577.</title>
        <authorList>
            <person name="Oh H.-M."/>
            <person name="Yang J.-A."/>
        </authorList>
    </citation>
    <scope>NUCLEOTIDE SEQUENCE [LARGE SCALE GENOMIC DNA]</scope>
    <source>
        <strain evidence="2 3">PAMC 26577</strain>
    </source>
</reference>
<name>A0A242MIT0_CABSO</name>
<proteinExistence type="predicted"/>
<feature type="region of interest" description="Disordered" evidence="1">
    <location>
        <begin position="35"/>
        <end position="60"/>
    </location>
</feature>
<evidence type="ECO:0000256" key="1">
    <source>
        <dbReference type="SAM" id="MobiDB-lite"/>
    </source>
</evidence>
<protein>
    <submittedName>
        <fullName evidence="2">Uncharacterized protein</fullName>
    </submittedName>
</protein>
<gene>
    <name evidence="2" type="ORF">PAMC26577_24695</name>
</gene>
<sequence>MLAGAAQIDRAIAQQGPAVSEDAILPPIEIRGSAPSSYSPFGGDNTISNPNQISSASKTGTKLKDLPWNAQVIPRAVLSEQGATMLREGVSNASGVNVGGQDTKGYYDHFLMRRDKD</sequence>
<comment type="caution">
    <text evidence="2">The sequence shown here is derived from an EMBL/GenBank/DDBJ whole genome shotgun (WGS) entry which is preliminary data.</text>
</comment>
<evidence type="ECO:0000313" key="2">
    <source>
        <dbReference type="EMBL" id="OTP71134.1"/>
    </source>
</evidence>
<dbReference type="Proteomes" id="UP000195221">
    <property type="component" value="Unassembled WGS sequence"/>
</dbReference>
<dbReference type="AlphaFoldDB" id="A0A242MIT0"/>
<evidence type="ECO:0000313" key="3">
    <source>
        <dbReference type="Proteomes" id="UP000195221"/>
    </source>
</evidence>
<dbReference type="EMBL" id="NBTZ01000102">
    <property type="protein sequence ID" value="OTP71134.1"/>
    <property type="molecule type" value="Genomic_DNA"/>
</dbReference>